<feature type="domain" description="PDZ" evidence="5">
    <location>
        <begin position="250"/>
        <end position="348"/>
    </location>
</feature>
<evidence type="ECO:0000313" key="6">
    <source>
        <dbReference type="EMBL" id="OGL86551.1"/>
    </source>
</evidence>
<proteinExistence type="inferred from homology"/>
<dbReference type="SMART" id="SM00228">
    <property type="entry name" value="PDZ"/>
    <property type="match status" value="1"/>
</dbReference>
<evidence type="ECO:0000256" key="4">
    <source>
        <dbReference type="SAM" id="SignalP"/>
    </source>
</evidence>
<protein>
    <recommendedName>
        <fullName evidence="5">PDZ domain-containing protein</fullName>
    </recommendedName>
</protein>
<dbReference type="Proteomes" id="UP000176593">
    <property type="component" value="Unassembled WGS sequence"/>
</dbReference>
<dbReference type="GO" id="GO:0006508">
    <property type="term" value="P:proteolysis"/>
    <property type="evidence" value="ECO:0007669"/>
    <property type="project" value="UniProtKB-KW"/>
</dbReference>
<dbReference type="SUPFAM" id="SSF50156">
    <property type="entry name" value="PDZ domain-like"/>
    <property type="match status" value="1"/>
</dbReference>
<name>A0A1F7V7Z8_9BACT</name>
<dbReference type="InterPro" id="IPR043504">
    <property type="entry name" value="Peptidase_S1_PA_chymotrypsin"/>
</dbReference>
<keyword evidence="4" id="KW-0732">Signal</keyword>
<dbReference type="InterPro" id="IPR036034">
    <property type="entry name" value="PDZ_sf"/>
</dbReference>
<dbReference type="PANTHER" id="PTHR43343:SF3">
    <property type="entry name" value="PROTEASE DO-LIKE 8, CHLOROPLASTIC"/>
    <property type="match status" value="1"/>
</dbReference>
<comment type="caution">
    <text evidence="6">The sequence shown here is derived from an EMBL/GenBank/DDBJ whole genome shotgun (WGS) entry which is preliminary data.</text>
</comment>
<dbReference type="InterPro" id="IPR009003">
    <property type="entry name" value="Peptidase_S1_PA"/>
</dbReference>
<evidence type="ECO:0000256" key="3">
    <source>
        <dbReference type="ARBA" id="ARBA00022801"/>
    </source>
</evidence>
<dbReference type="PANTHER" id="PTHR43343">
    <property type="entry name" value="PEPTIDASE S12"/>
    <property type="match status" value="1"/>
</dbReference>
<evidence type="ECO:0000259" key="5">
    <source>
        <dbReference type="PROSITE" id="PS50106"/>
    </source>
</evidence>
<dbReference type="AlphaFoldDB" id="A0A1F7V7Z8"/>
<reference evidence="6 7" key="1">
    <citation type="journal article" date="2016" name="Nat. Commun.">
        <title>Thousands of microbial genomes shed light on interconnected biogeochemical processes in an aquifer system.</title>
        <authorList>
            <person name="Anantharaman K."/>
            <person name="Brown C.T."/>
            <person name="Hug L.A."/>
            <person name="Sharon I."/>
            <person name="Castelle C.J."/>
            <person name="Probst A.J."/>
            <person name="Thomas B.C."/>
            <person name="Singh A."/>
            <person name="Wilkins M.J."/>
            <person name="Karaoz U."/>
            <person name="Brodie E.L."/>
            <person name="Williams K.H."/>
            <person name="Hubbard S.S."/>
            <person name="Banfield J.F."/>
        </authorList>
    </citation>
    <scope>NUCLEOTIDE SEQUENCE [LARGE SCALE GENOMIC DNA]</scope>
</reference>
<dbReference type="InterPro" id="IPR051201">
    <property type="entry name" value="Chloro_Bact_Ser_Proteases"/>
</dbReference>
<evidence type="ECO:0000313" key="7">
    <source>
        <dbReference type="Proteomes" id="UP000176593"/>
    </source>
</evidence>
<organism evidence="6 7">
    <name type="scientific">Candidatus Uhrbacteria bacterium RIFCSPLOWO2_02_FULL_48_18</name>
    <dbReference type="NCBI Taxonomy" id="1802408"/>
    <lineage>
        <taxon>Bacteria</taxon>
        <taxon>Candidatus Uhriibacteriota</taxon>
    </lineage>
</organism>
<dbReference type="InterPro" id="IPR001478">
    <property type="entry name" value="PDZ"/>
</dbReference>
<dbReference type="Pfam" id="PF13180">
    <property type="entry name" value="PDZ_2"/>
    <property type="match status" value="1"/>
</dbReference>
<gene>
    <name evidence="6" type="ORF">A3I41_04655</name>
</gene>
<dbReference type="Gene3D" id="2.30.42.10">
    <property type="match status" value="1"/>
</dbReference>
<dbReference type="PROSITE" id="PS50106">
    <property type="entry name" value="PDZ"/>
    <property type="match status" value="1"/>
</dbReference>
<feature type="signal peptide" evidence="4">
    <location>
        <begin position="1"/>
        <end position="27"/>
    </location>
</feature>
<dbReference type="GO" id="GO:0008233">
    <property type="term" value="F:peptidase activity"/>
    <property type="evidence" value="ECO:0007669"/>
    <property type="project" value="UniProtKB-KW"/>
</dbReference>
<evidence type="ECO:0000256" key="1">
    <source>
        <dbReference type="ARBA" id="ARBA00010541"/>
    </source>
</evidence>
<comment type="similarity">
    <text evidence="1">Belongs to the peptidase S1C family.</text>
</comment>
<dbReference type="EMBL" id="MGEQ01000008">
    <property type="protein sequence ID" value="OGL86551.1"/>
    <property type="molecule type" value="Genomic_DNA"/>
</dbReference>
<keyword evidence="3" id="KW-0378">Hydrolase</keyword>
<keyword evidence="2" id="KW-0645">Protease</keyword>
<evidence type="ECO:0000256" key="2">
    <source>
        <dbReference type="ARBA" id="ARBA00022670"/>
    </source>
</evidence>
<accession>A0A1F7V7Z8</accession>
<dbReference type="SUPFAM" id="SSF50494">
    <property type="entry name" value="Trypsin-like serine proteases"/>
    <property type="match status" value="1"/>
</dbReference>
<feature type="chain" id="PRO_5009533184" description="PDZ domain-containing protein" evidence="4">
    <location>
        <begin position="28"/>
        <end position="362"/>
    </location>
</feature>
<sequence length="362" mass="38546">MKKMLKSRVLHVVVLSVALGAASGVLATAMTNSYLSEYALQLNQFTRPLSLETNGPKAFPNSYAEATKHFTDASLVSVVSIFPKSAKTTYGFAEDASIGTGVIVTSDGWIMAPALPLLSADALSVQIKDQVYEVTRVVTDPITQTVFLKCSVNNVSVIRFGGAFDLSIGDQLFVSSRVNQFAPASVVQQIWQQGAILSSDVPSRRILLSYNGGTANAAVFDLSGSFVGFVSKKEAQATIVPLEHILPSLNALLEKKDVSHPALGVSYVDLAHTIGLTDALRRGYTAGALVTGRPAVRKGSPAAMAGIMEGDIITAINGQEMNQTRGLNERLLSARAGEKISLSIDRRGEKITIEVVLGEYTK</sequence>
<dbReference type="Gene3D" id="2.40.10.10">
    <property type="entry name" value="Trypsin-like serine proteases"/>
    <property type="match status" value="2"/>
</dbReference>